<evidence type="ECO:0000256" key="2">
    <source>
        <dbReference type="SAM" id="Phobius"/>
    </source>
</evidence>
<keyword evidence="2" id="KW-1133">Transmembrane helix</keyword>
<dbReference type="PANTHER" id="PTHR37938">
    <property type="entry name" value="BLL0215 PROTEIN"/>
    <property type="match status" value="1"/>
</dbReference>
<comment type="caution">
    <text evidence="4">The sequence shown here is derived from an EMBL/GenBank/DDBJ whole genome shotgun (WGS) entry which is preliminary data.</text>
</comment>
<evidence type="ECO:0000259" key="3">
    <source>
        <dbReference type="Pfam" id="PF03703"/>
    </source>
</evidence>
<dbReference type="PANTHER" id="PTHR37938:SF1">
    <property type="entry name" value="BLL0215 PROTEIN"/>
    <property type="match status" value="1"/>
</dbReference>
<evidence type="ECO:0000313" key="5">
    <source>
        <dbReference type="Proteomes" id="UP000037387"/>
    </source>
</evidence>
<keyword evidence="5" id="KW-1185">Reference proteome</keyword>
<feature type="transmembrane region" description="Helical" evidence="2">
    <location>
        <begin position="56"/>
        <end position="75"/>
    </location>
</feature>
<sequence length="188" mass="21049">MLPMGLSEKHLTEGEHVVMELKEHAKALFWPFVLLVALVAVVVVAVVLVPNDVVRWVVAGLALVAAIVWVLVPWLRWRTTEYTVTNKRIAMRSGIITRTGRDIPLYRINDVNYEKGPIDRIFGCGTLVISDATDKPGLNLHDVPDVENVQVRLHDLLFTADDGSDDGEWPPNEPPRGPRAPRIPRAER</sequence>
<dbReference type="InterPro" id="IPR005182">
    <property type="entry name" value="YdbS-like_PH"/>
</dbReference>
<keyword evidence="2" id="KW-0812">Transmembrane</keyword>
<reference evidence="4 5" key="1">
    <citation type="journal article" date="2015" name="Sci. Rep.">
        <title>Functional and structural properties of a novel cellulosome-like multienzyme complex: efficient glycoside hydrolysis of water-insoluble 7-xylosyl-10-deacetylpaclitaxel.</title>
        <authorList>
            <person name="Dou T.Y."/>
            <person name="Luan H.W."/>
            <person name="Ge G.B."/>
            <person name="Dong M.M."/>
            <person name="Zou H.F."/>
            <person name="He Y.Q."/>
            <person name="Cui P."/>
            <person name="Wang J.Y."/>
            <person name="Hao D.C."/>
            <person name="Yang S.L."/>
            <person name="Yang L."/>
        </authorList>
    </citation>
    <scope>NUCLEOTIDE SEQUENCE [LARGE SCALE GENOMIC DNA]</scope>
    <source>
        <strain evidence="4 5">F16</strain>
    </source>
</reference>
<accession>A0A0M0F7R4</accession>
<organism evidence="4 5">
    <name type="scientific">Cellulosimicrobium cellulans F16</name>
    <dbReference type="NCBI Taxonomy" id="1350482"/>
    <lineage>
        <taxon>Bacteria</taxon>
        <taxon>Bacillati</taxon>
        <taxon>Actinomycetota</taxon>
        <taxon>Actinomycetes</taxon>
        <taxon>Micrococcales</taxon>
        <taxon>Promicromonosporaceae</taxon>
        <taxon>Cellulosimicrobium</taxon>
    </lineage>
</organism>
<keyword evidence="2" id="KW-0472">Membrane</keyword>
<feature type="region of interest" description="Disordered" evidence="1">
    <location>
        <begin position="160"/>
        <end position="188"/>
    </location>
</feature>
<name>A0A0M0F7R4_CELCE</name>
<evidence type="ECO:0000256" key="1">
    <source>
        <dbReference type="SAM" id="MobiDB-lite"/>
    </source>
</evidence>
<proteinExistence type="predicted"/>
<dbReference type="EMBL" id="ATNL01000008">
    <property type="protein sequence ID" value="KON73625.1"/>
    <property type="molecule type" value="Genomic_DNA"/>
</dbReference>
<evidence type="ECO:0000313" key="4">
    <source>
        <dbReference type="EMBL" id="KON73625.1"/>
    </source>
</evidence>
<dbReference type="AlphaFoldDB" id="A0A0M0F7R4"/>
<dbReference type="PATRIC" id="fig|1350482.3.peg.2383"/>
<protein>
    <recommendedName>
        <fullName evidence="3">YdbS-like PH domain-containing protein</fullName>
    </recommendedName>
</protein>
<gene>
    <name evidence="4" type="ORF">M768_11830</name>
</gene>
<dbReference type="Proteomes" id="UP000037387">
    <property type="component" value="Unassembled WGS sequence"/>
</dbReference>
<dbReference type="Pfam" id="PF03703">
    <property type="entry name" value="bPH_2"/>
    <property type="match status" value="1"/>
</dbReference>
<feature type="domain" description="YdbS-like PH" evidence="3">
    <location>
        <begin position="77"/>
        <end position="150"/>
    </location>
</feature>
<feature type="transmembrane region" description="Helical" evidence="2">
    <location>
        <begin position="28"/>
        <end position="50"/>
    </location>
</feature>